<dbReference type="InterPro" id="IPR025110">
    <property type="entry name" value="AMP-bd_C"/>
</dbReference>
<dbReference type="GO" id="GO:0016877">
    <property type="term" value="F:ligase activity, forming carbon-sulfur bonds"/>
    <property type="evidence" value="ECO:0007669"/>
    <property type="project" value="UniProtKB-ARBA"/>
</dbReference>
<sequence>MQPIEFFLRAAERWPDATALQGPEGSLSYAALAGRVRAAASAIQALAPDTRARIAICAGNHFAHVVALFGTLLAGRIWVPLNPRAGRAELLRSVTFTEAALVIAEESLAGKVAGAGVATLQYAPGEADRSFDLALARHGDVPPERIRHDLAETQAIKFTGGTTGLPKGVMQSYRAWNTCVVSLMESLRADTDTRYLAVASITHGTSTFLLPVLGRGGTIVLPRSTRPADVLDQMERERITAVFMPPTLIYTLLEEPGVGARDWSALRHFTYAAAPMRADKILQAREVFGVLTTGYGQTEAPAAISALSVEESRDPRNLLSVGRPTLLTEVAIMAPDGRLLPAGETGEIVVRGDLVMSGYWRQPDKTAEALRDGWLRTGDGGYLDERGFLFLKDRIRDVIITGGFNVYPGDVEAALGAHPAVYDCAVFGIEDAHWGEAVHAAVQLRPGADAVTAQALAAWVKASLDSVKAPKAVHIFDELPRTANGKVSRKEIQAQVAANLRQARS</sequence>
<dbReference type="InterPro" id="IPR000873">
    <property type="entry name" value="AMP-dep_synth/lig_dom"/>
</dbReference>
<evidence type="ECO:0000259" key="1">
    <source>
        <dbReference type="Pfam" id="PF00501"/>
    </source>
</evidence>
<evidence type="ECO:0000313" key="4">
    <source>
        <dbReference type="Proteomes" id="UP000318405"/>
    </source>
</evidence>
<dbReference type="Gene3D" id="3.30.300.30">
    <property type="match status" value="1"/>
</dbReference>
<dbReference type="OrthoDB" id="9766486at2"/>
<dbReference type="EMBL" id="VLTJ01000033">
    <property type="protein sequence ID" value="TSH91780.1"/>
    <property type="molecule type" value="Genomic_DNA"/>
</dbReference>
<dbReference type="PANTHER" id="PTHR43767">
    <property type="entry name" value="LONG-CHAIN-FATTY-ACID--COA LIGASE"/>
    <property type="match status" value="1"/>
</dbReference>
<gene>
    <name evidence="3" type="ORF">FOZ76_17960</name>
</gene>
<dbReference type="PANTHER" id="PTHR43767:SF7">
    <property type="entry name" value="MEDIUM_LONG-CHAIN-FATTY-ACID--COA LIGASE FADD8"/>
    <property type="match status" value="1"/>
</dbReference>
<feature type="domain" description="AMP-binding enzyme C-terminal" evidence="2">
    <location>
        <begin position="411"/>
        <end position="486"/>
    </location>
</feature>
<evidence type="ECO:0000313" key="3">
    <source>
        <dbReference type="EMBL" id="TSH91780.1"/>
    </source>
</evidence>
<accession>A0A556AFW5</accession>
<dbReference type="SUPFAM" id="SSF56801">
    <property type="entry name" value="Acetyl-CoA synthetase-like"/>
    <property type="match status" value="1"/>
</dbReference>
<dbReference type="PROSITE" id="PS00455">
    <property type="entry name" value="AMP_BINDING"/>
    <property type="match status" value="1"/>
</dbReference>
<dbReference type="Proteomes" id="UP000318405">
    <property type="component" value="Unassembled WGS sequence"/>
</dbReference>
<dbReference type="RefSeq" id="WP_143949669.1">
    <property type="nucleotide sequence ID" value="NZ_BAABMB010000001.1"/>
</dbReference>
<dbReference type="InterPro" id="IPR050237">
    <property type="entry name" value="ATP-dep_AMP-bd_enzyme"/>
</dbReference>
<evidence type="ECO:0000259" key="2">
    <source>
        <dbReference type="Pfam" id="PF13193"/>
    </source>
</evidence>
<organism evidence="3 4">
    <name type="scientific">Verticiella sediminum</name>
    <dbReference type="NCBI Taxonomy" id="1247510"/>
    <lineage>
        <taxon>Bacteria</taxon>
        <taxon>Pseudomonadati</taxon>
        <taxon>Pseudomonadota</taxon>
        <taxon>Betaproteobacteria</taxon>
        <taxon>Burkholderiales</taxon>
        <taxon>Alcaligenaceae</taxon>
        <taxon>Verticiella</taxon>
    </lineage>
</organism>
<dbReference type="Pfam" id="PF00501">
    <property type="entry name" value="AMP-binding"/>
    <property type="match status" value="1"/>
</dbReference>
<keyword evidence="3" id="KW-0436">Ligase</keyword>
<keyword evidence="4" id="KW-1185">Reference proteome</keyword>
<comment type="caution">
    <text evidence="3">The sequence shown here is derived from an EMBL/GenBank/DDBJ whole genome shotgun (WGS) entry which is preliminary data.</text>
</comment>
<feature type="domain" description="AMP-dependent synthetase/ligase" evidence="1">
    <location>
        <begin position="9"/>
        <end position="360"/>
    </location>
</feature>
<dbReference type="AlphaFoldDB" id="A0A556AFW5"/>
<dbReference type="Gene3D" id="3.40.50.12780">
    <property type="entry name" value="N-terminal domain of ligase-like"/>
    <property type="match status" value="1"/>
</dbReference>
<reference evidence="3 4" key="1">
    <citation type="submission" date="2019-07" db="EMBL/GenBank/DDBJ databases">
        <title>Qingshengfaniella alkalisoli gen. nov., sp. nov., isolated from saline soil.</title>
        <authorList>
            <person name="Xu L."/>
            <person name="Huang X.-X."/>
            <person name="Sun J.-Q."/>
        </authorList>
    </citation>
    <scope>NUCLEOTIDE SEQUENCE [LARGE SCALE GENOMIC DNA]</scope>
    <source>
        <strain evidence="3 4">DSM 27279</strain>
    </source>
</reference>
<dbReference type="InterPro" id="IPR020845">
    <property type="entry name" value="AMP-binding_CS"/>
</dbReference>
<dbReference type="InterPro" id="IPR042099">
    <property type="entry name" value="ANL_N_sf"/>
</dbReference>
<proteinExistence type="predicted"/>
<dbReference type="Pfam" id="PF13193">
    <property type="entry name" value="AMP-binding_C"/>
    <property type="match status" value="1"/>
</dbReference>
<dbReference type="InterPro" id="IPR045851">
    <property type="entry name" value="AMP-bd_C_sf"/>
</dbReference>
<name>A0A556AFW5_9BURK</name>
<protein>
    <submittedName>
        <fullName evidence="3">Long-chain fatty acid--CoA ligase</fullName>
    </submittedName>
</protein>